<dbReference type="EMBL" id="FXAO01000017">
    <property type="protein sequence ID" value="SMG53395.1"/>
    <property type="molecule type" value="Genomic_DNA"/>
</dbReference>
<evidence type="ECO:0000313" key="1">
    <source>
        <dbReference type="EMBL" id="SMG53395.1"/>
    </source>
</evidence>
<organism evidence="1 2">
    <name type="scientific">Arenibacter troitsensis</name>
    <dbReference type="NCBI Taxonomy" id="188872"/>
    <lineage>
        <taxon>Bacteria</taxon>
        <taxon>Pseudomonadati</taxon>
        <taxon>Bacteroidota</taxon>
        <taxon>Flavobacteriia</taxon>
        <taxon>Flavobacteriales</taxon>
        <taxon>Flavobacteriaceae</taxon>
        <taxon>Arenibacter</taxon>
    </lineage>
</organism>
<reference evidence="2" key="1">
    <citation type="submission" date="2017-04" db="EMBL/GenBank/DDBJ databases">
        <authorList>
            <person name="Varghese N."/>
            <person name="Submissions S."/>
        </authorList>
    </citation>
    <scope>NUCLEOTIDE SEQUENCE [LARGE SCALE GENOMIC DNA]</scope>
    <source>
        <strain evidence="2">DSM 19835</strain>
    </source>
</reference>
<evidence type="ECO:0000313" key="2">
    <source>
        <dbReference type="Proteomes" id="UP000193420"/>
    </source>
</evidence>
<protein>
    <submittedName>
        <fullName evidence="1">Uncharacterized protein</fullName>
    </submittedName>
</protein>
<gene>
    <name evidence="1" type="ORF">SAMN03080602_04387</name>
</gene>
<proteinExistence type="predicted"/>
<sequence length="51" mass="6029">MNVKFKEYFQINNAFFEKKLTQIIIPAQTKSPKPVQKILKIPLHILLYSLL</sequence>
<dbReference type="AlphaFoldDB" id="A0A1X7LHY6"/>
<accession>A0A1X7LHY6</accession>
<dbReference type="Proteomes" id="UP000193420">
    <property type="component" value="Unassembled WGS sequence"/>
</dbReference>
<name>A0A1X7LHY6_9FLAO</name>
<keyword evidence="2" id="KW-1185">Reference proteome</keyword>